<keyword evidence="10" id="KW-1185">Reference proteome</keyword>
<keyword evidence="1" id="KW-0479">Metal-binding</keyword>
<reference evidence="9 10" key="1">
    <citation type="journal article" date="2018" name="Front. Microbiol.">
        <title>Genome-Wide Analysis of Corynespora cassiicola Leaf Fall Disease Putative Effectors.</title>
        <authorList>
            <person name="Lopez D."/>
            <person name="Ribeiro S."/>
            <person name="Label P."/>
            <person name="Fumanal B."/>
            <person name="Venisse J.S."/>
            <person name="Kohler A."/>
            <person name="de Oliveira R.R."/>
            <person name="Labutti K."/>
            <person name="Lipzen A."/>
            <person name="Lail K."/>
            <person name="Bauer D."/>
            <person name="Ohm R.A."/>
            <person name="Barry K.W."/>
            <person name="Spatafora J."/>
            <person name="Grigoriev I.V."/>
            <person name="Martin F.M."/>
            <person name="Pujade-Renaud V."/>
        </authorList>
    </citation>
    <scope>NUCLEOTIDE SEQUENCE [LARGE SCALE GENOMIC DNA]</scope>
    <source>
        <strain evidence="9 10">Philippines</strain>
    </source>
</reference>
<dbReference type="GO" id="GO:0008270">
    <property type="term" value="F:zinc ion binding"/>
    <property type="evidence" value="ECO:0007669"/>
    <property type="project" value="UniProtKB-KW"/>
</dbReference>
<evidence type="ECO:0000259" key="8">
    <source>
        <dbReference type="PROSITE" id="PS50157"/>
    </source>
</evidence>
<keyword evidence="4" id="KW-0804">Transcription</keyword>
<gene>
    <name evidence="9" type="ORF">BS50DRAFT_479387</name>
</gene>
<evidence type="ECO:0000313" key="10">
    <source>
        <dbReference type="Proteomes" id="UP000240883"/>
    </source>
</evidence>
<dbReference type="SUPFAM" id="SSF57667">
    <property type="entry name" value="beta-beta-alpha zinc fingers"/>
    <property type="match status" value="1"/>
</dbReference>
<dbReference type="SMART" id="SM00355">
    <property type="entry name" value="ZnF_C2H2"/>
    <property type="match status" value="2"/>
</dbReference>
<keyword evidence="5" id="KW-0539">Nucleus</keyword>
<proteinExistence type="predicted"/>
<dbReference type="Gene3D" id="3.30.160.60">
    <property type="entry name" value="Classic Zinc Finger"/>
    <property type="match status" value="2"/>
</dbReference>
<dbReference type="PANTHER" id="PTHR47660">
    <property type="entry name" value="TRANSCRIPTION FACTOR WITH C2H2 AND ZN(2)-CYS(6) DNA BINDING DOMAIN (EUROFUNG)-RELATED-RELATED"/>
    <property type="match status" value="1"/>
</dbReference>
<evidence type="ECO:0000313" key="9">
    <source>
        <dbReference type="EMBL" id="PSN74789.1"/>
    </source>
</evidence>
<feature type="non-terminal residue" evidence="9">
    <location>
        <position position="85"/>
    </location>
</feature>
<keyword evidence="3" id="KW-0805">Transcription regulation</keyword>
<feature type="domain" description="C2H2-type" evidence="8">
    <location>
        <begin position="67"/>
        <end position="85"/>
    </location>
</feature>
<keyword evidence="2" id="KW-0862">Zinc</keyword>
<dbReference type="Pfam" id="PF00096">
    <property type="entry name" value="zf-C2H2"/>
    <property type="match status" value="2"/>
</dbReference>
<dbReference type="AlphaFoldDB" id="A0A2T2PAU8"/>
<dbReference type="PROSITE" id="PS00028">
    <property type="entry name" value="ZINC_FINGER_C2H2_1"/>
    <property type="match status" value="1"/>
</dbReference>
<keyword evidence="6" id="KW-0863">Zinc-finger</keyword>
<evidence type="ECO:0000256" key="3">
    <source>
        <dbReference type="ARBA" id="ARBA00023015"/>
    </source>
</evidence>
<dbReference type="InterPro" id="IPR013087">
    <property type="entry name" value="Znf_C2H2_type"/>
</dbReference>
<evidence type="ECO:0000256" key="4">
    <source>
        <dbReference type="ARBA" id="ARBA00023163"/>
    </source>
</evidence>
<evidence type="ECO:0000256" key="6">
    <source>
        <dbReference type="PROSITE-ProRule" id="PRU00042"/>
    </source>
</evidence>
<dbReference type="STRING" id="1448308.A0A2T2PAU8"/>
<evidence type="ECO:0000256" key="7">
    <source>
        <dbReference type="SAM" id="MobiDB-lite"/>
    </source>
</evidence>
<feature type="region of interest" description="Disordered" evidence="7">
    <location>
        <begin position="1"/>
        <end position="36"/>
    </location>
</feature>
<evidence type="ECO:0000256" key="1">
    <source>
        <dbReference type="ARBA" id="ARBA00022723"/>
    </source>
</evidence>
<feature type="domain" description="C2H2-type" evidence="8">
    <location>
        <begin position="39"/>
        <end position="66"/>
    </location>
</feature>
<dbReference type="PROSITE" id="PS50157">
    <property type="entry name" value="ZINC_FINGER_C2H2_2"/>
    <property type="match status" value="2"/>
</dbReference>
<dbReference type="Proteomes" id="UP000240883">
    <property type="component" value="Unassembled WGS sequence"/>
</dbReference>
<evidence type="ECO:0000256" key="2">
    <source>
        <dbReference type="ARBA" id="ARBA00022833"/>
    </source>
</evidence>
<evidence type="ECO:0000256" key="5">
    <source>
        <dbReference type="ARBA" id="ARBA00023242"/>
    </source>
</evidence>
<dbReference type="OrthoDB" id="40579at2759"/>
<organism evidence="9 10">
    <name type="scientific">Corynespora cassiicola Philippines</name>
    <dbReference type="NCBI Taxonomy" id="1448308"/>
    <lineage>
        <taxon>Eukaryota</taxon>
        <taxon>Fungi</taxon>
        <taxon>Dikarya</taxon>
        <taxon>Ascomycota</taxon>
        <taxon>Pezizomycotina</taxon>
        <taxon>Dothideomycetes</taxon>
        <taxon>Pleosporomycetidae</taxon>
        <taxon>Pleosporales</taxon>
        <taxon>Corynesporascaceae</taxon>
        <taxon>Corynespora</taxon>
    </lineage>
</organism>
<dbReference type="InterPro" id="IPR036236">
    <property type="entry name" value="Znf_C2H2_sf"/>
</dbReference>
<sequence length="85" mass="10059">MSDHPSVSESEESPYESTSHRPRKRQRQSQQSIVGPTSLQCQVCSRTYERADHLNRHLDSHRNERPFRCEECPAAFNRRDLLLRH</sequence>
<protein>
    <recommendedName>
        <fullName evidence="8">C2H2-type domain-containing protein</fullName>
    </recommendedName>
</protein>
<dbReference type="PANTHER" id="PTHR47660:SF2">
    <property type="entry name" value="TRANSCRIPTION FACTOR WITH C2H2 AND ZN(2)-CYS(6) DNA BINDING DOMAIN (EUROFUNG)"/>
    <property type="match status" value="1"/>
</dbReference>
<accession>A0A2T2PAU8</accession>
<dbReference type="EMBL" id="KZ678128">
    <property type="protein sequence ID" value="PSN74789.1"/>
    <property type="molecule type" value="Genomic_DNA"/>
</dbReference>
<name>A0A2T2PAU8_CORCC</name>